<comment type="similarity">
    <text evidence="3">Belongs to the RNase PH family.</text>
</comment>
<dbReference type="GO" id="GO:0016075">
    <property type="term" value="P:rRNA catabolic process"/>
    <property type="evidence" value="ECO:0007669"/>
    <property type="project" value="TreeGrafter"/>
</dbReference>
<dbReference type="Gene3D" id="3.30.230.70">
    <property type="entry name" value="GHMP Kinase, N-terminal domain"/>
    <property type="match status" value="1"/>
</dbReference>
<evidence type="ECO:0000259" key="10">
    <source>
        <dbReference type="Pfam" id="PF03725"/>
    </source>
</evidence>
<keyword evidence="8" id="KW-0539">Nucleus</keyword>
<dbReference type="PANTHER" id="PTHR11953:SF2">
    <property type="entry name" value="EXOSOME COMPLEX COMPONENT MTR3"/>
    <property type="match status" value="1"/>
</dbReference>
<dbReference type="SUPFAM" id="SSF55666">
    <property type="entry name" value="Ribonuclease PH domain 2-like"/>
    <property type="match status" value="1"/>
</dbReference>
<dbReference type="InterPro" id="IPR027408">
    <property type="entry name" value="PNPase/RNase_PH_dom_sf"/>
</dbReference>
<keyword evidence="5" id="KW-0698">rRNA processing</keyword>
<dbReference type="GO" id="GO:0071051">
    <property type="term" value="P:poly(A)-dependent snoRNA 3'-end processing"/>
    <property type="evidence" value="ECO:0007669"/>
    <property type="project" value="TreeGrafter"/>
</dbReference>
<keyword evidence="7" id="KW-0694">RNA-binding</keyword>
<evidence type="ECO:0000256" key="6">
    <source>
        <dbReference type="ARBA" id="ARBA00022835"/>
    </source>
</evidence>
<dbReference type="InterPro" id="IPR015847">
    <property type="entry name" value="ExoRNase_PH_dom2"/>
</dbReference>
<dbReference type="GO" id="GO:0003723">
    <property type="term" value="F:RNA binding"/>
    <property type="evidence" value="ECO:0007669"/>
    <property type="project" value="UniProtKB-KW"/>
</dbReference>
<comment type="subcellular location">
    <subcellularLocation>
        <location evidence="2">Cytoplasm</location>
    </subcellularLocation>
    <subcellularLocation>
        <location evidence="1">Nucleus</location>
    </subcellularLocation>
</comment>
<evidence type="ECO:0000256" key="8">
    <source>
        <dbReference type="ARBA" id="ARBA00023242"/>
    </source>
</evidence>
<protein>
    <submittedName>
        <fullName evidence="11">Uncharacterized protein</fullName>
    </submittedName>
</protein>
<gene>
    <name evidence="11" type="ORF">g.10472</name>
</gene>
<dbReference type="GO" id="GO:0005730">
    <property type="term" value="C:nucleolus"/>
    <property type="evidence" value="ECO:0007669"/>
    <property type="project" value="TreeGrafter"/>
</dbReference>
<dbReference type="InterPro" id="IPR036345">
    <property type="entry name" value="ExoRNase_PH_dom2_sf"/>
</dbReference>
<dbReference type="Pfam" id="PF03725">
    <property type="entry name" value="RNase_PH_C"/>
    <property type="match status" value="1"/>
</dbReference>
<evidence type="ECO:0000313" key="11">
    <source>
        <dbReference type="EMBL" id="JAS95873.1"/>
    </source>
</evidence>
<name>A0A1B6J9U4_9HEMI</name>
<dbReference type="GO" id="GO:0000177">
    <property type="term" value="C:cytoplasmic exosome (RNase complex)"/>
    <property type="evidence" value="ECO:0007669"/>
    <property type="project" value="TreeGrafter"/>
</dbReference>
<dbReference type="GO" id="GO:0071028">
    <property type="term" value="P:nuclear mRNA surveillance"/>
    <property type="evidence" value="ECO:0007669"/>
    <property type="project" value="TreeGrafter"/>
</dbReference>
<evidence type="ECO:0000256" key="1">
    <source>
        <dbReference type="ARBA" id="ARBA00004123"/>
    </source>
</evidence>
<evidence type="ECO:0000256" key="3">
    <source>
        <dbReference type="ARBA" id="ARBA00006678"/>
    </source>
</evidence>
<proteinExistence type="inferred from homology"/>
<evidence type="ECO:0000256" key="4">
    <source>
        <dbReference type="ARBA" id="ARBA00022490"/>
    </source>
</evidence>
<accession>A0A1B6J9U4</accession>
<feature type="domain" description="Exoribonuclease phosphorolytic" evidence="9">
    <location>
        <begin position="51"/>
        <end position="177"/>
    </location>
</feature>
<dbReference type="InterPro" id="IPR020568">
    <property type="entry name" value="Ribosomal_Su5_D2-typ_SF"/>
</dbReference>
<evidence type="ECO:0000259" key="9">
    <source>
        <dbReference type="Pfam" id="PF01138"/>
    </source>
</evidence>
<evidence type="ECO:0000256" key="7">
    <source>
        <dbReference type="ARBA" id="ARBA00022884"/>
    </source>
</evidence>
<dbReference type="InterPro" id="IPR001247">
    <property type="entry name" value="ExoRNase_PH_dom1"/>
</dbReference>
<dbReference type="SUPFAM" id="SSF54211">
    <property type="entry name" value="Ribosomal protein S5 domain 2-like"/>
    <property type="match status" value="1"/>
</dbReference>
<evidence type="ECO:0000256" key="2">
    <source>
        <dbReference type="ARBA" id="ARBA00004496"/>
    </source>
</evidence>
<reference evidence="11" key="1">
    <citation type="submission" date="2015-11" db="EMBL/GenBank/DDBJ databases">
        <title>De novo transcriptome assembly of four potential Pierce s Disease insect vectors from Arizona vineyards.</title>
        <authorList>
            <person name="Tassone E.E."/>
        </authorList>
    </citation>
    <scope>NUCLEOTIDE SEQUENCE</scope>
</reference>
<keyword evidence="4" id="KW-0963">Cytoplasm</keyword>
<keyword evidence="6" id="KW-0271">Exosome</keyword>
<evidence type="ECO:0000256" key="5">
    <source>
        <dbReference type="ARBA" id="ARBA00022552"/>
    </source>
</evidence>
<sequence>MPTDSRRVPGPDNTLQYYLYSKQKKTYEECEKDLLSSENIRKDGRKPETPRKIYIKTGVVSQAKGSAYIEVGNTKVICSVFDPREIPNKSEFSVNGELYCEFKFATFSCKKRRNFVRDPEEKELSVSLKRALEPAVCRHEFPNFQVDVYALVLQNDGSALAAAINCAGLALADASVPMYDLVSAVSVAIHGESRLMDPTIEEENICSSVNPQVTGNRGLATLSYLGNLKQVTEFCQTGTMDSDIVIDVIDLLETQVMEVYPVIQQSMVAKVQKHIKEKNQEPMKHSRSTAGSV</sequence>
<dbReference type="PANTHER" id="PTHR11953">
    <property type="entry name" value="EXOSOME COMPLEX COMPONENT"/>
    <property type="match status" value="1"/>
</dbReference>
<dbReference type="GO" id="GO:0000176">
    <property type="term" value="C:nuclear exosome (RNase complex)"/>
    <property type="evidence" value="ECO:0007669"/>
    <property type="project" value="TreeGrafter"/>
</dbReference>
<dbReference type="AlphaFoldDB" id="A0A1B6J9U4"/>
<dbReference type="GO" id="GO:0006364">
    <property type="term" value="P:rRNA processing"/>
    <property type="evidence" value="ECO:0007669"/>
    <property type="project" value="UniProtKB-KW"/>
</dbReference>
<dbReference type="InterPro" id="IPR050080">
    <property type="entry name" value="RNase_PH"/>
</dbReference>
<dbReference type="GO" id="GO:0034475">
    <property type="term" value="P:U4 snRNA 3'-end processing"/>
    <property type="evidence" value="ECO:0007669"/>
    <property type="project" value="TreeGrafter"/>
</dbReference>
<dbReference type="EMBL" id="GECU01011833">
    <property type="protein sequence ID" value="JAS95873.1"/>
    <property type="molecule type" value="Transcribed_RNA"/>
</dbReference>
<organism evidence="11">
    <name type="scientific">Homalodisca liturata</name>
    <dbReference type="NCBI Taxonomy" id="320908"/>
    <lineage>
        <taxon>Eukaryota</taxon>
        <taxon>Metazoa</taxon>
        <taxon>Ecdysozoa</taxon>
        <taxon>Arthropoda</taxon>
        <taxon>Hexapoda</taxon>
        <taxon>Insecta</taxon>
        <taxon>Pterygota</taxon>
        <taxon>Neoptera</taxon>
        <taxon>Paraneoptera</taxon>
        <taxon>Hemiptera</taxon>
        <taxon>Auchenorrhyncha</taxon>
        <taxon>Membracoidea</taxon>
        <taxon>Cicadellidae</taxon>
        <taxon>Cicadellinae</taxon>
        <taxon>Proconiini</taxon>
        <taxon>Homalodisca</taxon>
    </lineage>
</organism>
<feature type="domain" description="Exoribonuclease phosphorolytic" evidence="10">
    <location>
        <begin position="180"/>
        <end position="218"/>
    </location>
</feature>
<dbReference type="CDD" id="cd11371">
    <property type="entry name" value="RNase_PH_MTR3"/>
    <property type="match status" value="1"/>
</dbReference>
<dbReference type="Pfam" id="PF01138">
    <property type="entry name" value="RNase_PH"/>
    <property type="match status" value="1"/>
</dbReference>